<accession>U6M3H2</accession>
<dbReference type="AlphaFoldDB" id="U6M3H2"/>
<proteinExistence type="predicted"/>
<evidence type="ECO:0000313" key="3">
    <source>
        <dbReference type="EMBL" id="CDJ56994.1"/>
    </source>
</evidence>
<reference evidence="3" key="2">
    <citation type="submission" date="2013-10" db="EMBL/GenBank/DDBJ databases">
        <authorList>
            <person name="Aslett M."/>
        </authorList>
    </citation>
    <scope>NUCLEOTIDE SEQUENCE [LARGE SCALE GENOMIC DNA]</scope>
    <source>
        <strain evidence="3">Weybridge</strain>
    </source>
</reference>
<name>U6M3H2_EIMMA</name>
<gene>
    <name evidence="3" type="ORF">EMWEY_00005550</name>
</gene>
<dbReference type="GeneID" id="25334541"/>
<keyword evidence="4" id="KW-1185">Reference proteome</keyword>
<evidence type="ECO:0008006" key="5">
    <source>
        <dbReference type="Google" id="ProtNLM"/>
    </source>
</evidence>
<sequence>MEGLICADAVRDAAATAESLIAGSAARAEAPNNTGTADAMRAVAVERETGHLRPSDSMARDVSVLADCLWHPAAAAAAAAAEVNASLLLSCLDAPEKVSIHFKDTVQPVLLPQQQHQQHQQQHQQQEEELIGHPQQHLLLRVRGIVTRQQSLGRRLCFFDIMPPYAIEAAAATAKRETASAESPARETAAAPLRHEGSGKTDAAAGKLETATEKDSSETASAAHTTRPNAPTQQEAASESCIALCCSVSSPDVGGLDVHRSILRRLRLGDSVEAVGVLERKGELQQHPLQQQLACKLQEAMAPCAAETALQEVTRVVGFKVLALRASRPAEAEEAAAVAAAAEAVAAATLEKAQRVHLLHGRPRAALPCKQLAADPATEHGRPPAEGTAASAAAQELSRVCKMYLLVGSCGRADCPLLHVRDGRLRRQFDLLKAQKQVRRVQQQLQQQQQQHLLLRELPLQPPSGFLGGNFSALTLQDKQQQQQQQQRIYPRSLRGAVFGEWLVKTYGVERLRMGSGVVEVGGGRGELAFELAVKYQIPTTIIDPRCTYTPKSEAAQPPDARRQWETQQLHAHSGAPAAASTADAGRSYERAVVETGDACLPKQAMSSAMKSCSRSSFECPLRLNRRQAAWLLQHRGLRGKEAEAFFRESVETIPALFNADLIRESLYVQEKLLTASALVGLHPDEAAGDIVDAGLAVHARRRARSNGGRNSSNGDRNNGANSGSNSNSNGCNADDSKYTPTNHNRHSRSRSSSGSSSSANNAITNKRVGSAFNNSNDSSCNSKRDTSIVVKSNEGCGQRGHRQQQQQTATAAELPDLVLAVVPCCVFSEIFPQRRVPHTAAEAAAVSPSAAAAAAAAVPAPDDSAVPNSSAAAAGDAAVVASYSASTAALSEGSVASSGPLLQRASDSTAAYRQGESPACVPVGEACAQMHHLALHGTEGTPGSPLGVPLFTAGAGDDGNTTVRTYEELLLWLHLRDRQRRLQQQTLPMVGKNQVIFMPP</sequence>
<dbReference type="EMBL" id="HG719192">
    <property type="protein sequence ID" value="CDJ56994.1"/>
    <property type="molecule type" value="Genomic_DNA"/>
</dbReference>
<dbReference type="OMA" id="CKMYLLV"/>
<protein>
    <recommendedName>
        <fullName evidence="5">C3H1-type domain-containing protein</fullName>
    </recommendedName>
</protein>
<dbReference type="Proteomes" id="UP000030763">
    <property type="component" value="Unassembled WGS sequence"/>
</dbReference>
<dbReference type="VEuPathDB" id="ToxoDB:EMWEY_00005550"/>
<evidence type="ECO:0000313" key="4">
    <source>
        <dbReference type="Proteomes" id="UP000030763"/>
    </source>
</evidence>
<reference evidence="3" key="1">
    <citation type="submission" date="2013-10" db="EMBL/GenBank/DDBJ databases">
        <title>Genomic analysis of the causative agents of coccidiosis in chickens.</title>
        <authorList>
            <person name="Reid A.J."/>
            <person name="Blake D."/>
            <person name="Billington K."/>
            <person name="Browne H."/>
            <person name="Dunn M."/>
            <person name="Hung S."/>
            <person name="Kawahara F."/>
            <person name="Miranda-Saavedra D."/>
            <person name="Mourier T."/>
            <person name="Nagra H."/>
            <person name="Otto T.D."/>
            <person name="Rawlings N."/>
            <person name="Sanchez A."/>
            <person name="Sanders M."/>
            <person name="Subramaniam C."/>
            <person name="Tay Y."/>
            <person name="Dear P."/>
            <person name="Doerig C."/>
            <person name="Gruber A."/>
            <person name="Parkinson J."/>
            <person name="Shirley M."/>
            <person name="Wan K.L."/>
            <person name="Berriman M."/>
            <person name="Tomley F."/>
            <person name="Pain A."/>
        </authorList>
    </citation>
    <scope>NUCLEOTIDE SEQUENCE [LARGE SCALE GENOMIC DNA]</scope>
    <source>
        <strain evidence="3">Weybridge</strain>
    </source>
</reference>
<organism evidence="3 4">
    <name type="scientific">Eimeria maxima</name>
    <name type="common">Coccidian parasite</name>
    <dbReference type="NCBI Taxonomy" id="5804"/>
    <lineage>
        <taxon>Eukaryota</taxon>
        <taxon>Sar</taxon>
        <taxon>Alveolata</taxon>
        <taxon>Apicomplexa</taxon>
        <taxon>Conoidasida</taxon>
        <taxon>Coccidia</taxon>
        <taxon>Eucoccidiorida</taxon>
        <taxon>Eimeriorina</taxon>
        <taxon>Eimeriidae</taxon>
        <taxon>Eimeria</taxon>
    </lineage>
</organism>
<feature type="region of interest" description="Disordered" evidence="2">
    <location>
        <begin position="549"/>
        <end position="584"/>
    </location>
</feature>
<evidence type="ECO:0000256" key="2">
    <source>
        <dbReference type="SAM" id="MobiDB-lite"/>
    </source>
</evidence>
<feature type="region of interest" description="Disordered" evidence="2">
    <location>
        <begin position="702"/>
        <end position="786"/>
    </location>
</feature>
<feature type="region of interest" description="Disordered" evidence="2">
    <location>
        <begin position="177"/>
        <end position="234"/>
    </location>
</feature>
<dbReference type="OrthoDB" id="348177at2759"/>
<keyword evidence="1" id="KW-0175">Coiled coil</keyword>
<feature type="compositionally biased region" description="Polar residues" evidence="2">
    <location>
        <begin position="772"/>
        <end position="782"/>
    </location>
</feature>
<feature type="compositionally biased region" description="Polar residues" evidence="2">
    <location>
        <begin position="218"/>
        <end position="234"/>
    </location>
</feature>
<feature type="compositionally biased region" description="Low complexity" evidence="2">
    <location>
        <begin position="571"/>
        <end position="584"/>
    </location>
</feature>
<feature type="compositionally biased region" description="Low complexity" evidence="2">
    <location>
        <begin position="706"/>
        <end position="734"/>
    </location>
</feature>
<evidence type="ECO:0000256" key="1">
    <source>
        <dbReference type="SAM" id="Coils"/>
    </source>
</evidence>
<dbReference type="PANTHER" id="PTHR36971:SF1">
    <property type="entry name" value="METHYLTRANSFERASE DOMAIN-CONTAINING PROTEIN"/>
    <property type="match status" value="1"/>
</dbReference>
<dbReference type="PANTHER" id="PTHR36971">
    <property type="entry name" value="UNNAMED PRODUCT"/>
    <property type="match status" value="1"/>
</dbReference>
<dbReference type="RefSeq" id="XP_013333644.1">
    <property type="nucleotide sequence ID" value="XM_013478190.1"/>
</dbReference>
<feature type="coiled-coil region" evidence="1">
    <location>
        <begin position="431"/>
        <end position="458"/>
    </location>
</feature>